<keyword evidence="3" id="KW-1185">Reference proteome</keyword>
<evidence type="ECO:0000313" key="3">
    <source>
        <dbReference type="Proteomes" id="UP000801428"/>
    </source>
</evidence>
<gene>
    <name evidence="2" type="ORF">E8E13_001122</name>
</gene>
<dbReference type="EMBL" id="SWKU01000041">
    <property type="protein sequence ID" value="KAF2994360.1"/>
    <property type="molecule type" value="Genomic_DNA"/>
</dbReference>
<feature type="compositionally biased region" description="Basic and acidic residues" evidence="1">
    <location>
        <begin position="568"/>
        <end position="595"/>
    </location>
</feature>
<feature type="region of interest" description="Disordered" evidence="1">
    <location>
        <begin position="331"/>
        <end position="360"/>
    </location>
</feature>
<evidence type="ECO:0000256" key="1">
    <source>
        <dbReference type="SAM" id="MobiDB-lite"/>
    </source>
</evidence>
<feature type="compositionally biased region" description="Basic and acidic residues" evidence="1">
    <location>
        <begin position="623"/>
        <end position="636"/>
    </location>
</feature>
<sequence length="647" mass="70653">MSNAANFWAAKCQEVKSPGHSPRRTSAPTKFTGSPKTPKQNGMLSNGASPVHRSRPASNPFSGTVNGIKKTDRADTDREDQFLPLLPPSGHVRSLDVQILEKTVVAKDARITELVKSLEQKNVRITELESTLESQKGFITVVQKITEVAAEREEQLRKENHKQFLHVQKLVSEVDEKDRKIAALEDEIEERCATIANTSTQVSMHGDSGNDQDQDIILAIPEETDDSKSVSRDNDDEPAMQQAQDTIKGVSGVEKPPATPVNAESAKVTEPVAPTAPKVSTPPAESAGPAVNDSEFPLFATAATVKQVPAPPPAPKLKMAVDVSKFAKKPASKVNSPKKQTSAVVNSPIASTGNGPAPRIDISADIRKKLHDERKLFGNGPKVQVKMGNAVLATLPKYVLMQCSEKAFRYFAGNPNTSSFDVPANSMDATAAVVHLEWMQDMTSQGRVYSISLHPNESFDDKNLQICRASRVLGLNNMYIGHFTRTFCDRIRSGNSSYVFMSKIAALAYPENDPIYDCLTNNLATQRMHGTCKKPAELEALLEKYPGLKKDVEKDEARIRSKQQGHAKMAEIEKGKLEKKVKQGDKAGHAEKIQNGEKGQNGKKTNDAKKSANGQKSQKGQNRQKDMKGPETDKNGKTAQGGKKMDM</sequence>
<feature type="compositionally biased region" description="Polar residues" evidence="1">
    <location>
        <begin position="612"/>
        <end position="621"/>
    </location>
</feature>
<dbReference type="AlphaFoldDB" id="A0A9P4T430"/>
<accession>A0A9P4T430</accession>
<feature type="region of interest" description="Disordered" evidence="1">
    <location>
        <begin position="554"/>
        <end position="647"/>
    </location>
</feature>
<name>A0A9P4T430_CURKU</name>
<reference evidence="2" key="1">
    <citation type="submission" date="2019-04" db="EMBL/GenBank/DDBJ databases">
        <title>Sequencing of skin fungus with MAO and IRED activity.</title>
        <authorList>
            <person name="Marsaioli A.J."/>
            <person name="Bonatto J.M.C."/>
            <person name="Reis Junior O."/>
        </authorList>
    </citation>
    <scope>NUCLEOTIDE SEQUENCE</scope>
    <source>
        <strain evidence="2">30M1</strain>
    </source>
</reference>
<protein>
    <submittedName>
        <fullName evidence="2">Uncharacterized protein</fullName>
    </submittedName>
</protein>
<dbReference type="Proteomes" id="UP000801428">
    <property type="component" value="Unassembled WGS sequence"/>
</dbReference>
<feature type="compositionally biased region" description="Polar residues" evidence="1">
    <location>
        <begin position="24"/>
        <end position="48"/>
    </location>
</feature>
<feature type="compositionally biased region" description="Polar residues" evidence="1">
    <location>
        <begin position="333"/>
        <end position="354"/>
    </location>
</feature>
<dbReference type="OrthoDB" id="3776185at2759"/>
<feature type="compositionally biased region" description="Basic and acidic residues" evidence="1">
    <location>
        <begin position="69"/>
        <end position="81"/>
    </location>
</feature>
<evidence type="ECO:0000313" key="2">
    <source>
        <dbReference type="EMBL" id="KAF2994360.1"/>
    </source>
</evidence>
<organism evidence="2 3">
    <name type="scientific">Curvularia kusanoi</name>
    <name type="common">Cochliobolus kusanoi</name>
    <dbReference type="NCBI Taxonomy" id="90978"/>
    <lineage>
        <taxon>Eukaryota</taxon>
        <taxon>Fungi</taxon>
        <taxon>Dikarya</taxon>
        <taxon>Ascomycota</taxon>
        <taxon>Pezizomycotina</taxon>
        <taxon>Dothideomycetes</taxon>
        <taxon>Pleosporomycetidae</taxon>
        <taxon>Pleosporales</taxon>
        <taxon>Pleosporineae</taxon>
        <taxon>Pleosporaceae</taxon>
        <taxon>Curvularia</taxon>
    </lineage>
</organism>
<feature type="region of interest" description="Disordered" evidence="1">
    <location>
        <begin position="222"/>
        <end position="292"/>
    </location>
</feature>
<comment type="caution">
    <text evidence="2">The sequence shown here is derived from an EMBL/GenBank/DDBJ whole genome shotgun (WGS) entry which is preliminary data.</text>
</comment>
<feature type="region of interest" description="Disordered" evidence="1">
    <location>
        <begin position="1"/>
        <end position="85"/>
    </location>
</feature>
<proteinExistence type="predicted"/>
<feature type="compositionally biased region" description="Polar residues" evidence="1">
    <location>
        <begin position="56"/>
        <end position="65"/>
    </location>
</feature>